<geneLocation type="mitochondrion" evidence="2"/>
<proteinExistence type="predicted"/>
<dbReference type="InterPro" id="IPR010896">
    <property type="entry name" value="NUMOD1"/>
</dbReference>
<accession>A0A482EBD8</accession>
<keyword evidence="2" id="KW-0496">Mitochondrion</keyword>
<dbReference type="InterPro" id="IPR003647">
    <property type="entry name" value="Intron_nuc_1_rpt"/>
</dbReference>
<name>A0A482EBD8_9PEZI</name>
<feature type="domain" description="Nuclease-associated modular DNA-binding 1" evidence="1">
    <location>
        <begin position="15"/>
        <end position="52"/>
    </location>
</feature>
<dbReference type="EMBL" id="MK633967">
    <property type="protein sequence ID" value="QBM31542.1"/>
    <property type="molecule type" value="Genomic_DNA"/>
</dbReference>
<evidence type="ECO:0000313" key="2">
    <source>
        <dbReference type="EMBL" id="QBM31542.1"/>
    </source>
</evidence>
<sequence length="161" mass="19069">MSQEMRELLRKQRGMPIFVYDANDFTLLYIFASKTFMYNTINIHHKTLDDCLDFGKLYLDTFFFSLDRIEESNNTNLLTLDEIKTLVSRKREIYEVKHPASKAILAEFKDDSRLNREFSSLSSLAKELKGDRAVIREYLKGTKSGYYRGKWKFTYLKTKTE</sequence>
<protein>
    <recommendedName>
        <fullName evidence="1">Nuclease-associated modular DNA-binding 1 domain-containing protein</fullName>
    </recommendedName>
</protein>
<evidence type="ECO:0000259" key="1">
    <source>
        <dbReference type="Pfam" id="PF07453"/>
    </source>
</evidence>
<reference evidence="2" key="1">
    <citation type="submission" date="2019-03" db="EMBL/GenBank/DDBJ databases">
        <authorList>
            <person name="Zhang Y.Q."/>
        </authorList>
    </citation>
    <scope>NUCLEOTIDE SEQUENCE</scope>
    <source>
        <strain evidence="2">YMF1.03753</strain>
    </source>
</reference>
<dbReference type="SMART" id="SM00497">
    <property type="entry name" value="IENR1"/>
    <property type="match status" value="2"/>
</dbReference>
<dbReference type="Pfam" id="PF07453">
    <property type="entry name" value="NUMOD1"/>
    <property type="match status" value="2"/>
</dbReference>
<feature type="domain" description="Nuclease-associated modular DNA-binding 1" evidence="1">
    <location>
        <begin position="115"/>
        <end position="139"/>
    </location>
</feature>
<organism evidence="2">
    <name type="scientific">Arthrobotrys musiformis</name>
    <dbReference type="NCBI Taxonomy" id="47236"/>
    <lineage>
        <taxon>Eukaryota</taxon>
        <taxon>Fungi</taxon>
        <taxon>Dikarya</taxon>
        <taxon>Ascomycota</taxon>
        <taxon>Pezizomycotina</taxon>
        <taxon>Orbiliomycetes</taxon>
        <taxon>Orbiliales</taxon>
        <taxon>Orbiliaceae</taxon>
        <taxon>Arthrobotrys</taxon>
    </lineage>
</organism>
<dbReference type="AlphaFoldDB" id="A0A482EBD8"/>
<gene>
    <name evidence="2" type="primary">orf161</name>
</gene>